<organism evidence="2 3">
    <name type="scientific">Klebsormidium nitens</name>
    <name type="common">Green alga</name>
    <name type="synonym">Ulothrix nitens</name>
    <dbReference type="NCBI Taxonomy" id="105231"/>
    <lineage>
        <taxon>Eukaryota</taxon>
        <taxon>Viridiplantae</taxon>
        <taxon>Streptophyta</taxon>
        <taxon>Klebsormidiophyceae</taxon>
        <taxon>Klebsormidiales</taxon>
        <taxon>Klebsormidiaceae</taxon>
        <taxon>Klebsormidium</taxon>
    </lineage>
</organism>
<evidence type="ECO:0000313" key="2">
    <source>
        <dbReference type="EMBL" id="GAQ86041.1"/>
    </source>
</evidence>
<evidence type="ECO:0000313" key="3">
    <source>
        <dbReference type="Proteomes" id="UP000054558"/>
    </source>
</evidence>
<dbReference type="OrthoDB" id="2012063at2759"/>
<dbReference type="OMA" id="RCPKKCL"/>
<accession>A0A1Y1IA88</accession>
<evidence type="ECO:0000256" key="1">
    <source>
        <dbReference type="SAM" id="SignalP"/>
    </source>
</evidence>
<sequence length="376" mass="40967">MAVAKYLILSLTVFFAVSMTSSAQRIGPFDCEVCQLNANTGVKSCSFFYYEGVNNDCNNAAGFSCNACPAGTPGKDPDCACSKKCQIDPIDKSTLWHCECNVKKQGTACSDPHFRGAFGIEYDFHGLPNKHFSLVTDKDINVNAHFIGQDGKATGFDGTWISALGFKWNEGANERELTVEVKQSADLSTNESPFVFRLGDRELAPGANSTGRTLYDDVGLTVRRYADASSYYIDIADHLNITVAAAEHDHPHGNHIDIRIEKLYVTETVHGALGQTFAESRRDALRAAAADVGTAERFDASDVIEGKDVDYMTSGLLATDSKFNRYVAAAQSAANVLKMNVMRRLLSDRLDVADAVPVETVGFACDNMDGRLKCRM</sequence>
<dbReference type="PANTHER" id="PTHR31656">
    <property type="entry name" value="ROOT CAP DOMAIN-CONTAINING PROTEIN"/>
    <property type="match status" value="1"/>
</dbReference>
<gene>
    <name evidence="2" type="ORF">KFL_002670020</name>
</gene>
<keyword evidence="1" id="KW-0732">Signal</keyword>
<dbReference type="STRING" id="105231.A0A1Y1IA88"/>
<dbReference type="AlphaFoldDB" id="A0A1Y1IA88"/>
<name>A0A1Y1IA88_KLENI</name>
<reference evidence="2 3" key="1">
    <citation type="journal article" date="2014" name="Nat. Commun.">
        <title>Klebsormidium flaccidum genome reveals primary factors for plant terrestrial adaptation.</title>
        <authorList>
            <person name="Hori K."/>
            <person name="Maruyama F."/>
            <person name="Fujisawa T."/>
            <person name="Togashi T."/>
            <person name="Yamamoto N."/>
            <person name="Seo M."/>
            <person name="Sato S."/>
            <person name="Yamada T."/>
            <person name="Mori H."/>
            <person name="Tajima N."/>
            <person name="Moriyama T."/>
            <person name="Ikeuchi M."/>
            <person name="Watanabe M."/>
            <person name="Wada H."/>
            <person name="Kobayashi K."/>
            <person name="Saito M."/>
            <person name="Masuda T."/>
            <person name="Sasaki-Sekimoto Y."/>
            <person name="Mashiguchi K."/>
            <person name="Awai K."/>
            <person name="Shimojima M."/>
            <person name="Masuda S."/>
            <person name="Iwai M."/>
            <person name="Nobusawa T."/>
            <person name="Narise T."/>
            <person name="Kondo S."/>
            <person name="Saito H."/>
            <person name="Sato R."/>
            <person name="Murakawa M."/>
            <person name="Ihara Y."/>
            <person name="Oshima-Yamada Y."/>
            <person name="Ohtaka K."/>
            <person name="Satoh M."/>
            <person name="Sonobe K."/>
            <person name="Ishii M."/>
            <person name="Ohtani R."/>
            <person name="Kanamori-Sato M."/>
            <person name="Honoki R."/>
            <person name="Miyazaki D."/>
            <person name="Mochizuki H."/>
            <person name="Umetsu J."/>
            <person name="Higashi K."/>
            <person name="Shibata D."/>
            <person name="Kamiya Y."/>
            <person name="Sato N."/>
            <person name="Nakamura Y."/>
            <person name="Tabata S."/>
            <person name="Ida S."/>
            <person name="Kurokawa K."/>
            <person name="Ohta H."/>
        </authorList>
    </citation>
    <scope>NUCLEOTIDE SEQUENCE [LARGE SCALE GENOMIC DNA]</scope>
    <source>
        <strain evidence="2 3">NIES-2285</strain>
    </source>
</reference>
<proteinExistence type="predicted"/>
<evidence type="ECO:0008006" key="4">
    <source>
        <dbReference type="Google" id="ProtNLM"/>
    </source>
</evidence>
<keyword evidence="3" id="KW-1185">Reference proteome</keyword>
<feature type="chain" id="PRO_5012463120" description="Root cap family protein" evidence="1">
    <location>
        <begin position="24"/>
        <end position="376"/>
    </location>
</feature>
<feature type="signal peptide" evidence="1">
    <location>
        <begin position="1"/>
        <end position="23"/>
    </location>
</feature>
<protein>
    <recommendedName>
        <fullName evidence="4">Root cap family protein</fullName>
    </recommendedName>
</protein>
<dbReference type="EMBL" id="DF237216">
    <property type="protein sequence ID" value="GAQ86041.1"/>
    <property type="molecule type" value="Genomic_DNA"/>
</dbReference>
<dbReference type="Proteomes" id="UP000054558">
    <property type="component" value="Unassembled WGS sequence"/>
</dbReference>